<dbReference type="GO" id="GO:0005829">
    <property type="term" value="C:cytosol"/>
    <property type="evidence" value="ECO:0007669"/>
    <property type="project" value="TreeGrafter"/>
</dbReference>
<organism evidence="2">
    <name type="scientific">bioreactor metagenome</name>
    <dbReference type="NCBI Taxonomy" id="1076179"/>
    <lineage>
        <taxon>unclassified sequences</taxon>
        <taxon>metagenomes</taxon>
        <taxon>ecological metagenomes</taxon>
    </lineage>
</organism>
<dbReference type="InterPro" id="IPR005119">
    <property type="entry name" value="LysR_subst-bd"/>
</dbReference>
<name>A0A645H4H6_9ZZZZ</name>
<protein>
    <recommendedName>
        <fullName evidence="1">LysR substrate-binding domain-containing protein</fullName>
    </recommendedName>
</protein>
<dbReference type="Gene3D" id="3.40.190.290">
    <property type="match status" value="1"/>
</dbReference>
<dbReference type="PANTHER" id="PTHR30419:SF8">
    <property type="entry name" value="NITROGEN ASSIMILATION TRANSCRIPTIONAL ACTIVATOR-RELATED"/>
    <property type="match status" value="1"/>
</dbReference>
<evidence type="ECO:0000313" key="2">
    <source>
        <dbReference type="EMBL" id="MPN30743.1"/>
    </source>
</evidence>
<proteinExistence type="predicted"/>
<dbReference type="Pfam" id="PF03466">
    <property type="entry name" value="LysR_substrate"/>
    <property type="match status" value="1"/>
</dbReference>
<accession>A0A645H4H6</accession>
<evidence type="ECO:0000259" key="1">
    <source>
        <dbReference type="Pfam" id="PF03466"/>
    </source>
</evidence>
<gene>
    <name evidence="2" type="ORF">SDC9_178214</name>
</gene>
<dbReference type="PANTHER" id="PTHR30419">
    <property type="entry name" value="HTH-TYPE TRANSCRIPTIONAL REGULATOR YBHD"/>
    <property type="match status" value="1"/>
</dbReference>
<dbReference type="InterPro" id="IPR050950">
    <property type="entry name" value="HTH-type_LysR_regulators"/>
</dbReference>
<dbReference type="EMBL" id="VSSQ01081980">
    <property type="protein sequence ID" value="MPN30743.1"/>
    <property type="molecule type" value="Genomic_DNA"/>
</dbReference>
<sequence>MPNALPVNPVEELAQHYPEVNFDLMELPDLLAAQNLLSEESDIGFLVGPPQPQQEFWYQTLKRCRLCAVVHKDHPLASHKSLCIEDLAGQPIITKNTLFRAYHLVDDLAKQHGIALQYALRSPDEILWISMLEKNKGVGIGVSFLSQELRQANNLLVHIPFEEPQLTWEICVATKKGHYLSAAGKAVLDYALTLAE</sequence>
<dbReference type="CDD" id="cd05466">
    <property type="entry name" value="PBP2_LTTR_substrate"/>
    <property type="match status" value="1"/>
</dbReference>
<reference evidence="2" key="1">
    <citation type="submission" date="2019-08" db="EMBL/GenBank/DDBJ databases">
        <authorList>
            <person name="Kucharzyk K."/>
            <person name="Murdoch R.W."/>
            <person name="Higgins S."/>
            <person name="Loffler F."/>
        </authorList>
    </citation>
    <scope>NUCLEOTIDE SEQUENCE</scope>
</reference>
<dbReference type="SUPFAM" id="SSF53850">
    <property type="entry name" value="Periplasmic binding protein-like II"/>
    <property type="match status" value="1"/>
</dbReference>
<comment type="caution">
    <text evidence="2">The sequence shown here is derived from an EMBL/GenBank/DDBJ whole genome shotgun (WGS) entry which is preliminary data.</text>
</comment>
<dbReference type="GO" id="GO:0006355">
    <property type="term" value="P:regulation of DNA-templated transcription"/>
    <property type="evidence" value="ECO:0007669"/>
    <property type="project" value="TreeGrafter"/>
</dbReference>
<dbReference type="AlphaFoldDB" id="A0A645H4H6"/>
<feature type="domain" description="LysR substrate-binding" evidence="1">
    <location>
        <begin position="11"/>
        <end position="192"/>
    </location>
</feature>